<reference evidence="1 2" key="1">
    <citation type="submission" date="2020-03" db="EMBL/GenBank/DDBJ databases">
        <title>Draft Genome Sequence of Cudoniella acicularis.</title>
        <authorList>
            <person name="Buettner E."/>
            <person name="Kellner H."/>
        </authorList>
    </citation>
    <scope>NUCLEOTIDE SEQUENCE [LARGE SCALE GENOMIC DNA]</scope>
    <source>
        <strain evidence="1 2">DSM 108380</strain>
    </source>
</reference>
<dbReference type="EMBL" id="JAAMPI010001598">
    <property type="protein sequence ID" value="KAF4624633.1"/>
    <property type="molecule type" value="Genomic_DNA"/>
</dbReference>
<name>A0A8H4R940_9HELO</name>
<proteinExistence type="predicted"/>
<evidence type="ECO:0000313" key="1">
    <source>
        <dbReference type="EMBL" id="KAF4624633.1"/>
    </source>
</evidence>
<comment type="caution">
    <text evidence="1">The sequence shown here is derived from an EMBL/GenBank/DDBJ whole genome shotgun (WGS) entry which is preliminary data.</text>
</comment>
<protein>
    <submittedName>
        <fullName evidence="1">Uncharacterized protein</fullName>
    </submittedName>
</protein>
<keyword evidence="2" id="KW-1185">Reference proteome</keyword>
<dbReference type="Proteomes" id="UP000566819">
    <property type="component" value="Unassembled WGS sequence"/>
</dbReference>
<organism evidence="1 2">
    <name type="scientific">Cudoniella acicularis</name>
    <dbReference type="NCBI Taxonomy" id="354080"/>
    <lineage>
        <taxon>Eukaryota</taxon>
        <taxon>Fungi</taxon>
        <taxon>Dikarya</taxon>
        <taxon>Ascomycota</taxon>
        <taxon>Pezizomycotina</taxon>
        <taxon>Leotiomycetes</taxon>
        <taxon>Helotiales</taxon>
        <taxon>Tricladiaceae</taxon>
        <taxon>Cudoniella</taxon>
    </lineage>
</organism>
<accession>A0A8H4R940</accession>
<sequence length="156" mass="17405">MINATDDPWTIRRTRSNSPDISYSDYRTITCRRKSLGGDNWDIVPAVFYLRRDLTTSGSPISHPRIVNDFVHTVCLRCMKVSYTVKAATDEVAGNALITTIHPACAPDEELGVESGSRETKSIIEDIRGGRTVDGLMPLYMYTSINHLPYTIGTLH</sequence>
<gene>
    <name evidence="1" type="ORF">G7Y89_g13536</name>
</gene>
<dbReference type="AlphaFoldDB" id="A0A8H4R940"/>
<evidence type="ECO:0000313" key="2">
    <source>
        <dbReference type="Proteomes" id="UP000566819"/>
    </source>
</evidence>